<name>A0A2P2C7G2_9ZZZZ</name>
<organism evidence="2">
    <name type="scientific">metagenome</name>
    <dbReference type="NCBI Taxonomy" id="256318"/>
    <lineage>
        <taxon>unclassified sequences</taxon>
        <taxon>metagenomes</taxon>
    </lineage>
</organism>
<proteinExistence type="predicted"/>
<reference evidence="2" key="1">
    <citation type="submission" date="2015-08" db="EMBL/GenBank/DDBJ databases">
        <authorList>
            <person name="Babu N.S."/>
            <person name="Beckwith C.J."/>
            <person name="Beseler K.G."/>
            <person name="Brison A."/>
            <person name="Carone J.V."/>
            <person name="Caskin T.P."/>
            <person name="Diamond M."/>
            <person name="Durham M.E."/>
            <person name="Foxe J.M."/>
            <person name="Go M."/>
            <person name="Henderson B.A."/>
            <person name="Jones I.B."/>
            <person name="McGettigan J.A."/>
            <person name="Micheletti S.J."/>
            <person name="Nasrallah M.E."/>
            <person name="Ortiz D."/>
            <person name="Piller C.R."/>
            <person name="Privatt S.R."/>
            <person name="Schneider S.L."/>
            <person name="Sharp S."/>
            <person name="Smith T.C."/>
            <person name="Stanton J.D."/>
            <person name="Ullery H.E."/>
            <person name="Wilson R.J."/>
            <person name="Serrano M.G."/>
            <person name="Buck G."/>
            <person name="Lee V."/>
            <person name="Wang Y."/>
            <person name="Carvalho R."/>
            <person name="Voegtly L."/>
            <person name="Shi R."/>
            <person name="Duckworth R."/>
            <person name="Johnson A."/>
            <person name="Loviza R."/>
            <person name="Walstead R."/>
            <person name="Shah Z."/>
            <person name="Kiflezghi M."/>
            <person name="Wade K."/>
            <person name="Ball S.L."/>
            <person name="Bradley K.W."/>
            <person name="Asai D.J."/>
            <person name="Bowman C.A."/>
            <person name="Russell D.A."/>
            <person name="Pope W.H."/>
            <person name="Jacobs-Sera D."/>
            <person name="Hendrix R.W."/>
            <person name="Hatfull G.F."/>
        </authorList>
    </citation>
    <scope>NUCLEOTIDE SEQUENCE</scope>
</reference>
<sequence length="22" mass="2408">MRSAGHAQTAHHIADGRFVCQN</sequence>
<feature type="region of interest" description="Disordered" evidence="1">
    <location>
        <begin position="1"/>
        <end position="22"/>
    </location>
</feature>
<evidence type="ECO:0000256" key="1">
    <source>
        <dbReference type="SAM" id="MobiDB-lite"/>
    </source>
</evidence>
<dbReference type="AlphaFoldDB" id="A0A2P2C7G2"/>
<gene>
    <name evidence="2" type="ORF">NOCA2480018</name>
</gene>
<accession>A0A2P2C7G2</accession>
<protein>
    <submittedName>
        <fullName evidence="2">Uncharacterized protein</fullName>
    </submittedName>
</protein>
<evidence type="ECO:0000313" key="2">
    <source>
        <dbReference type="EMBL" id="CUR57940.1"/>
    </source>
</evidence>
<dbReference type="EMBL" id="CZKA01000043">
    <property type="protein sequence ID" value="CUR57940.1"/>
    <property type="molecule type" value="Genomic_DNA"/>
</dbReference>